<keyword evidence="3 6" id="KW-0561">Oxygen transport</keyword>
<dbReference type="CDD" id="cd01040">
    <property type="entry name" value="Mb-like"/>
    <property type="match status" value="1"/>
</dbReference>
<evidence type="ECO:0000313" key="10">
    <source>
        <dbReference type="WBParaSite" id="TCLT_0000596501-mRNA-1"/>
    </source>
</evidence>
<dbReference type="GO" id="GO:0005344">
    <property type="term" value="F:oxygen carrier activity"/>
    <property type="evidence" value="ECO:0007669"/>
    <property type="project" value="UniProtKB-KW"/>
</dbReference>
<feature type="domain" description="Globin" evidence="7">
    <location>
        <begin position="88"/>
        <end position="273"/>
    </location>
</feature>
<dbReference type="WBParaSite" id="TCLT_0000596501-mRNA-1">
    <property type="protein sequence ID" value="TCLT_0000596501-mRNA-1"/>
    <property type="gene ID" value="TCLT_0000596501"/>
</dbReference>
<dbReference type="InterPro" id="IPR009050">
    <property type="entry name" value="Globin-like_sf"/>
</dbReference>
<evidence type="ECO:0000256" key="6">
    <source>
        <dbReference type="RuleBase" id="RU000356"/>
    </source>
</evidence>
<keyword evidence="1 6" id="KW-0813">Transport</keyword>
<dbReference type="Pfam" id="PF00042">
    <property type="entry name" value="Globin"/>
    <property type="match status" value="1"/>
</dbReference>
<keyword evidence="9" id="KW-1185">Reference proteome</keyword>
<dbReference type="Gene3D" id="1.10.490.10">
    <property type="entry name" value="Globins"/>
    <property type="match status" value="1"/>
</dbReference>
<dbReference type="InterPro" id="IPR012292">
    <property type="entry name" value="Globin/Proto"/>
</dbReference>
<evidence type="ECO:0000259" key="7">
    <source>
        <dbReference type="PROSITE" id="PS01033"/>
    </source>
</evidence>
<dbReference type="EMBL" id="UYYF01004376">
    <property type="protein sequence ID" value="VDN03261.1"/>
    <property type="molecule type" value="Genomic_DNA"/>
</dbReference>
<accession>A0A0N5CZN6</accession>
<dbReference type="InterPro" id="IPR000971">
    <property type="entry name" value="Globin"/>
</dbReference>
<gene>
    <name evidence="8" type="ORF">TCLT_LOCUS5954</name>
</gene>
<evidence type="ECO:0000313" key="8">
    <source>
        <dbReference type="EMBL" id="VDN03261.1"/>
    </source>
</evidence>
<dbReference type="GO" id="GO:0046872">
    <property type="term" value="F:metal ion binding"/>
    <property type="evidence" value="ECO:0007669"/>
    <property type="project" value="UniProtKB-KW"/>
</dbReference>
<evidence type="ECO:0000313" key="9">
    <source>
        <dbReference type="Proteomes" id="UP000276776"/>
    </source>
</evidence>
<dbReference type="InterPro" id="IPR050532">
    <property type="entry name" value="Globin-like_OT"/>
</dbReference>
<evidence type="ECO:0000256" key="4">
    <source>
        <dbReference type="ARBA" id="ARBA00022723"/>
    </source>
</evidence>
<dbReference type="InterPro" id="IPR044399">
    <property type="entry name" value="Mb-like_M"/>
</dbReference>
<dbReference type="GO" id="GO:0019825">
    <property type="term" value="F:oxygen binding"/>
    <property type="evidence" value="ECO:0007669"/>
    <property type="project" value="InterPro"/>
</dbReference>
<organism evidence="10">
    <name type="scientific">Thelazia callipaeda</name>
    <name type="common">Oriental eyeworm</name>
    <name type="synonym">Parasitic nematode</name>
    <dbReference type="NCBI Taxonomy" id="103827"/>
    <lineage>
        <taxon>Eukaryota</taxon>
        <taxon>Metazoa</taxon>
        <taxon>Ecdysozoa</taxon>
        <taxon>Nematoda</taxon>
        <taxon>Chromadorea</taxon>
        <taxon>Rhabditida</taxon>
        <taxon>Spirurina</taxon>
        <taxon>Spiruromorpha</taxon>
        <taxon>Thelazioidea</taxon>
        <taxon>Thelaziidae</taxon>
        <taxon>Thelazia</taxon>
    </lineage>
</organism>
<reference evidence="10" key="1">
    <citation type="submission" date="2017-02" db="UniProtKB">
        <authorList>
            <consortium name="WormBaseParasite"/>
        </authorList>
    </citation>
    <scope>IDENTIFICATION</scope>
</reference>
<reference evidence="8 9" key="2">
    <citation type="submission" date="2018-11" db="EMBL/GenBank/DDBJ databases">
        <authorList>
            <consortium name="Pathogen Informatics"/>
        </authorList>
    </citation>
    <scope>NUCLEOTIDE SEQUENCE [LARGE SCALE GENOMIC DNA]</scope>
</reference>
<keyword evidence="2 6" id="KW-0349">Heme</keyword>
<protein>
    <submittedName>
        <fullName evidence="10">GLOBIN domain-containing protein</fullName>
    </submittedName>
</protein>
<sequence length="292" mass="33600">MGNLESAINPAQLKKTVLVRQSSNSSPKHSDKLVRILRRQSSLASYFCSKNDSSLPMQSPGRLKHALAMRSHSEQRLALQPNIQISGDLNSSQNNAIRKLWKQEMKKCNDNEFELASRLLLCIFALDERLQIPFYLSSIAHAELRKNEQFKAHVKVTVPTLTFIMSHLHDPTAMSKSLQALGARHVIHTKVQYRSNYWKVNISFHLIITQNIFLYITITKHISNFCDIIEKFLQVVNQAFMQFVNADQSSTEVFHAWNVLGNFCIEQMRIGYRIEFKAQKVIRCLKKQGSHC</sequence>
<dbReference type="Proteomes" id="UP000276776">
    <property type="component" value="Unassembled WGS sequence"/>
</dbReference>
<dbReference type="OrthoDB" id="5847967at2759"/>
<evidence type="ECO:0000256" key="1">
    <source>
        <dbReference type="ARBA" id="ARBA00022448"/>
    </source>
</evidence>
<evidence type="ECO:0000256" key="2">
    <source>
        <dbReference type="ARBA" id="ARBA00022617"/>
    </source>
</evidence>
<evidence type="ECO:0000256" key="3">
    <source>
        <dbReference type="ARBA" id="ARBA00022621"/>
    </source>
</evidence>
<keyword evidence="4" id="KW-0479">Metal-binding</keyword>
<dbReference type="SUPFAM" id="SSF46458">
    <property type="entry name" value="Globin-like"/>
    <property type="match status" value="1"/>
</dbReference>
<evidence type="ECO:0000256" key="5">
    <source>
        <dbReference type="ARBA" id="ARBA00023004"/>
    </source>
</evidence>
<name>A0A0N5CZN6_THECL</name>
<comment type="similarity">
    <text evidence="6">Belongs to the globin family.</text>
</comment>
<dbReference type="PANTHER" id="PTHR46458:SF1">
    <property type="entry name" value="GEO09476P1"/>
    <property type="match status" value="1"/>
</dbReference>
<dbReference type="OMA" id="FCVEQMR"/>
<dbReference type="STRING" id="103827.A0A0N5CZN6"/>
<dbReference type="PANTHER" id="PTHR46458">
    <property type="entry name" value="BLR2807 PROTEIN"/>
    <property type="match status" value="1"/>
</dbReference>
<dbReference type="AlphaFoldDB" id="A0A0N5CZN6"/>
<dbReference type="PROSITE" id="PS01033">
    <property type="entry name" value="GLOBIN"/>
    <property type="match status" value="1"/>
</dbReference>
<keyword evidence="5" id="KW-0408">Iron</keyword>
<proteinExistence type="inferred from homology"/>
<dbReference type="GO" id="GO:0020037">
    <property type="term" value="F:heme binding"/>
    <property type="evidence" value="ECO:0007669"/>
    <property type="project" value="InterPro"/>
</dbReference>